<dbReference type="InterPro" id="IPR029044">
    <property type="entry name" value="Nucleotide-diphossugar_trans"/>
</dbReference>
<dbReference type="AlphaFoldDB" id="A0A8H3FEQ7"/>
<reference evidence="5" key="1">
    <citation type="submission" date="2021-03" db="EMBL/GenBank/DDBJ databases">
        <authorList>
            <person name="Tagirdzhanova G."/>
        </authorList>
    </citation>
    <scope>NUCLEOTIDE SEQUENCE</scope>
</reference>
<evidence type="ECO:0000256" key="4">
    <source>
        <dbReference type="SAM" id="MobiDB-lite"/>
    </source>
</evidence>
<dbReference type="GO" id="GO:0016020">
    <property type="term" value="C:membrane"/>
    <property type="evidence" value="ECO:0007669"/>
    <property type="project" value="InterPro"/>
</dbReference>
<dbReference type="EMBL" id="CAJPDQ010000019">
    <property type="protein sequence ID" value="CAF9923103.1"/>
    <property type="molecule type" value="Genomic_DNA"/>
</dbReference>
<keyword evidence="6" id="KW-1185">Reference proteome</keyword>
<dbReference type="SUPFAM" id="SSF53448">
    <property type="entry name" value="Nucleotide-diphospho-sugar transferases"/>
    <property type="match status" value="1"/>
</dbReference>
<organism evidence="5 6">
    <name type="scientific">Gomphillus americanus</name>
    <dbReference type="NCBI Taxonomy" id="1940652"/>
    <lineage>
        <taxon>Eukaryota</taxon>
        <taxon>Fungi</taxon>
        <taxon>Dikarya</taxon>
        <taxon>Ascomycota</taxon>
        <taxon>Pezizomycotina</taxon>
        <taxon>Lecanoromycetes</taxon>
        <taxon>OSLEUM clade</taxon>
        <taxon>Ostropomycetidae</taxon>
        <taxon>Ostropales</taxon>
        <taxon>Graphidaceae</taxon>
        <taxon>Gomphilloideae</taxon>
        <taxon>Gomphillus</taxon>
    </lineage>
</organism>
<name>A0A8H3FEQ7_9LECA</name>
<comment type="similarity">
    <text evidence="1">Belongs to the glycosyltransferase 15 family.</text>
</comment>
<dbReference type="GO" id="GO:0005794">
    <property type="term" value="C:Golgi apparatus"/>
    <property type="evidence" value="ECO:0007669"/>
    <property type="project" value="TreeGrafter"/>
</dbReference>
<evidence type="ECO:0000313" key="6">
    <source>
        <dbReference type="Proteomes" id="UP000664169"/>
    </source>
</evidence>
<evidence type="ECO:0000256" key="2">
    <source>
        <dbReference type="ARBA" id="ARBA00022676"/>
    </source>
</evidence>
<proteinExistence type="inferred from homology"/>
<comment type="caution">
    <text evidence="5">The sequence shown here is derived from an EMBL/GenBank/DDBJ whole genome shotgun (WGS) entry which is preliminary data.</text>
</comment>
<evidence type="ECO:0000256" key="3">
    <source>
        <dbReference type="ARBA" id="ARBA00022679"/>
    </source>
</evidence>
<keyword evidence="2" id="KW-0328">Glycosyltransferase</keyword>
<dbReference type="Pfam" id="PF01793">
    <property type="entry name" value="Glyco_transf_15"/>
    <property type="match status" value="1"/>
</dbReference>
<dbReference type="Gene3D" id="3.90.550.10">
    <property type="entry name" value="Spore Coat Polysaccharide Biosynthesis Protein SpsA, Chain A"/>
    <property type="match status" value="1"/>
</dbReference>
<dbReference type="Proteomes" id="UP000664169">
    <property type="component" value="Unassembled WGS sequence"/>
</dbReference>
<gene>
    <name evidence="5" type="ORF">GOMPHAMPRED_002737</name>
</gene>
<sequence>MFATVTQLWFPIVCLLSGILIAKLTELSFSAGIPYRELLIEPSARENATFVVLSRNSDVYGLARSIRSVEDRFNRRHGYDWIFLNDVPFNEEFINVTSSLVSGKAKYGLIPQEHWSYPAWIDQDKAAEIRRQAAKEYKYGDSESYRHMCRYFSGFFFQHKLLQSYDYYWRVEPDIELWCDINFDPFRIMRTNKKKISFVITLVEIPGTITTLWQTVKEFFKSHPQYLSKVSSKDFLSSDGGKTYSGCHFWSNFEIGSFDWLRSQPYQEFFNYLDKAGGFFYERWGDAPVHTIAAGLLLNRSEIHFFNEIGYSHDLYTRCPTGATSRQELKCHCDPAKNFDWGQLSCLPAWYKFHQLPFPLGYEEELPLIEAEERRLYGEEEEDQDQDQELALEELRKVRELRKKIEEARSAKDQAKSVPNDPKHDEL</sequence>
<accession>A0A8H3FEQ7</accession>
<dbReference type="OrthoDB" id="439943at2759"/>
<protein>
    <submittedName>
        <fullName evidence="5">Uncharacterized protein</fullName>
    </submittedName>
</protein>
<dbReference type="FunFam" id="3.90.550.10:FF:000051">
    <property type="entry name" value="Alpha-1,2-mannosyltransferase (Ktr4)"/>
    <property type="match status" value="1"/>
</dbReference>
<feature type="region of interest" description="Disordered" evidence="4">
    <location>
        <begin position="406"/>
        <end position="427"/>
    </location>
</feature>
<evidence type="ECO:0000313" key="5">
    <source>
        <dbReference type="EMBL" id="CAF9923103.1"/>
    </source>
</evidence>
<evidence type="ECO:0000256" key="1">
    <source>
        <dbReference type="ARBA" id="ARBA00007677"/>
    </source>
</evidence>
<dbReference type="GO" id="GO:0000032">
    <property type="term" value="P:cell wall mannoprotein biosynthetic process"/>
    <property type="evidence" value="ECO:0007669"/>
    <property type="project" value="TreeGrafter"/>
</dbReference>
<dbReference type="PANTHER" id="PTHR31121">
    <property type="entry name" value="ALPHA-1,2 MANNOSYLTRANSFERASE KTR1"/>
    <property type="match status" value="1"/>
</dbReference>
<dbReference type="GO" id="GO:0000026">
    <property type="term" value="F:alpha-1,2-mannosyltransferase activity"/>
    <property type="evidence" value="ECO:0007669"/>
    <property type="project" value="TreeGrafter"/>
</dbReference>
<keyword evidence="3" id="KW-0808">Transferase</keyword>
<dbReference type="GO" id="GO:0006493">
    <property type="term" value="P:protein O-linked glycosylation"/>
    <property type="evidence" value="ECO:0007669"/>
    <property type="project" value="TreeGrafter"/>
</dbReference>
<dbReference type="InterPro" id="IPR002685">
    <property type="entry name" value="Glyco_trans_15"/>
</dbReference>
<dbReference type="PANTHER" id="PTHR31121:SF6">
    <property type="entry name" value="ALPHA-1,2 MANNOSYLTRANSFERASE KTR1"/>
    <property type="match status" value="1"/>
</dbReference>
<dbReference type="GO" id="GO:0006487">
    <property type="term" value="P:protein N-linked glycosylation"/>
    <property type="evidence" value="ECO:0007669"/>
    <property type="project" value="TreeGrafter"/>
</dbReference>